<dbReference type="Gene3D" id="3.30.530.20">
    <property type="match status" value="1"/>
</dbReference>
<comment type="caution">
    <text evidence="1">The sequence shown here is derived from an EMBL/GenBank/DDBJ whole genome shotgun (WGS) entry which is preliminary data.</text>
</comment>
<name>A0A495NYP3_9FLAO</name>
<sequence length="183" mass="21573">MTLFFYILIAIITFIAFLHAWAKKEFDISRTLVINRSKEDVYNLVRQLKKQPHWMPWLENDYNGVLKFNGDDGKLGALLYWKKSNRLFEGTQKIVKLNQGRIMETRVLILRPVKLIGLEYKAFKELDENKTKMVWGVRGGLNFPFSVIALFQPIDKMYGDDLELGLKNLKKMLEYKHEKTEVN</sequence>
<dbReference type="SUPFAM" id="SSF55961">
    <property type="entry name" value="Bet v1-like"/>
    <property type="match status" value="1"/>
</dbReference>
<dbReference type="EMBL" id="RBLG01000007">
    <property type="protein sequence ID" value="RKS42680.1"/>
    <property type="molecule type" value="Genomic_DNA"/>
</dbReference>
<proteinExistence type="predicted"/>
<dbReference type="OrthoDB" id="9807923at2"/>
<gene>
    <name evidence="1" type="ORF">BC962_3137</name>
</gene>
<organism evidence="1 2">
    <name type="scientific">Gillisia mitskevichiae</name>
    <dbReference type="NCBI Taxonomy" id="270921"/>
    <lineage>
        <taxon>Bacteria</taxon>
        <taxon>Pseudomonadati</taxon>
        <taxon>Bacteroidota</taxon>
        <taxon>Flavobacteriia</taxon>
        <taxon>Flavobacteriales</taxon>
        <taxon>Flavobacteriaceae</taxon>
        <taxon>Gillisia</taxon>
    </lineage>
</organism>
<dbReference type="Proteomes" id="UP000276282">
    <property type="component" value="Unassembled WGS sequence"/>
</dbReference>
<dbReference type="AlphaFoldDB" id="A0A495NYP3"/>
<dbReference type="InterPro" id="IPR023393">
    <property type="entry name" value="START-like_dom_sf"/>
</dbReference>
<protein>
    <submittedName>
        <fullName evidence="1">Polyketide cyclase/dehydrase/lipid transport protein</fullName>
    </submittedName>
</protein>
<evidence type="ECO:0000313" key="1">
    <source>
        <dbReference type="EMBL" id="RKS42680.1"/>
    </source>
</evidence>
<keyword evidence="2" id="KW-1185">Reference proteome</keyword>
<evidence type="ECO:0000313" key="2">
    <source>
        <dbReference type="Proteomes" id="UP000276282"/>
    </source>
</evidence>
<dbReference type="CDD" id="cd07818">
    <property type="entry name" value="SRPBCC_1"/>
    <property type="match status" value="1"/>
</dbReference>
<dbReference type="RefSeq" id="WP_121346924.1">
    <property type="nucleotide sequence ID" value="NZ_RBLG01000007.1"/>
</dbReference>
<accession>A0A495NYP3</accession>
<reference evidence="1 2" key="1">
    <citation type="submission" date="2018-10" db="EMBL/GenBank/DDBJ databases">
        <title>Genomic Encyclopedia of Archaeal and Bacterial Type Strains, Phase II (KMG-II): from individual species to whole genera.</title>
        <authorList>
            <person name="Goeker M."/>
        </authorList>
    </citation>
    <scope>NUCLEOTIDE SEQUENCE [LARGE SCALE GENOMIC DNA]</scope>
    <source>
        <strain evidence="1 2">DSM 19839</strain>
    </source>
</reference>